<dbReference type="OrthoDB" id="9807212at2"/>
<name>D1CGZ7_THET1</name>
<sequence>MKILLAGATGAIGRQLLPLLVAAGHEVVSTTRSPDRARLIAAAGGRPALVDCLDRAEVFELLRKEHPDVVIHQLTALSARDLEANSRLRIEGTRHLVDASLEVGVERMIAQSIAFAYAPGSGPATEDEPLHLEATGARGLTVAGVHALEQAVAEMPIGVVLRYGVLYGPGTWYARHGLFTEGLRRGEVVASDGVTSFVHVADAARAAVDALEWPAGPVNVVDDEPAAESTWMPLYAKLVGAPAPARRPGREGWQRGASNQRARELGWQPVYPSWREGFREVLSPGSR</sequence>
<protein>
    <submittedName>
        <fullName evidence="2">NAD-dependent epimerase/dehydratase</fullName>
    </submittedName>
</protein>
<dbReference type="InterPro" id="IPR051783">
    <property type="entry name" value="NAD(P)-dependent_oxidoreduct"/>
</dbReference>
<evidence type="ECO:0000313" key="2">
    <source>
        <dbReference type="EMBL" id="ACZ43018.1"/>
    </source>
</evidence>
<dbReference type="Proteomes" id="UP000000323">
    <property type="component" value="Chromosome 2"/>
</dbReference>
<dbReference type="GO" id="GO:0005737">
    <property type="term" value="C:cytoplasm"/>
    <property type="evidence" value="ECO:0007669"/>
    <property type="project" value="TreeGrafter"/>
</dbReference>
<dbReference type="Pfam" id="PF01370">
    <property type="entry name" value="Epimerase"/>
    <property type="match status" value="1"/>
</dbReference>
<dbReference type="HOGENOM" id="CLU_007383_12_4_0"/>
<dbReference type="EMBL" id="CP001826">
    <property type="protein sequence ID" value="ACZ43018.1"/>
    <property type="molecule type" value="Genomic_DNA"/>
</dbReference>
<evidence type="ECO:0000259" key="1">
    <source>
        <dbReference type="Pfam" id="PF01370"/>
    </source>
</evidence>
<dbReference type="eggNOG" id="COG0451">
    <property type="taxonomic scope" value="Bacteria"/>
</dbReference>
<feature type="domain" description="NAD-dependent epimerase/dehydratase" evidence="1">
    <location>
        <begin position="3"/>
        <end position="215"/>
    </location>
</feature>
<accession>D1CGZ7</accession>
<dbReference type="KEGG" id="ttr:Tter_2116"/>
<gene>
    <name evidence="2" type="ordered locus">Tter_2116</name>
</gene>
<dbReference type="AlphaFoldDB" id="D1CGZ7"/>
<keyword evidence="3" id="KW-1185">Reference proteome</keyword>
<evidence type="ECO:0000313" key="3">
    <source>
        <dbReference type="Proteomes" id="UP000000323"/>
    </source>
</evidence>
<organism evidence="2 3">
    <name type="scientific">Thermobaculum terrenum (strain ATCC BAA-798 / CCMEE 7001 / YNP1)</name>
    <dbReference type="NCBI Taxonomy" id="525904"/>
    <lineage>
        <taxon>Bacteria</taxon>
        <taxon>Bacillati</taxon>
        <taxon>Chloroflexota</taxon>
        <taxon>Chloroflexia</taxon>
        <taxon>Candidatus Thermobaculales</taxon>
        <taxon>Candidatus Thermobaculaceae</taxon>
        <taxon>Thermobaculum</taxon>
    </lineage>
</organism>
<dbReference type="InterPro" id="IPR001509">
    <property type="entry name" value="Epimerase_deHydtase"/>
</dbReference>
<dbReference type="GO" id="GO:0004029">
    <property type="term" value="F:aldehyde dehydrogenase (NAD+) activity"/>
    <property type="evidence" value="ECO:0007669"/>
    <property type="project" value="TreeGrafter"/>
</dbReference>
<dbReference type="SUPFAM" id="SSF51735">
    <property type="entry name" value="NAD(P)-binding Rossmann-fold domains"/>
    <property type="match status" value="1"/>
</dbReference>
<proteinExistence type="predicted"/>
<dbReference type="Gene3D" id="3.40.50.720">
    <property type="entry name" value="NAD(P)-binding Rossmann-like Domain"/>
    <property type="match status" value="1"/>
</dbReference>
<dbReference type="RefSeq" id="WP_012876049.1">
    <property type="nucleotide sequence ID" value="NC_013526.1"/>
</dbReference>
<dbReference type="PANTHER" id="PTHR48079">
    <property type="entry name" value="PROTEIN YEEZ"/>
    <property type="match status" value="1"/>
</dbReference>
<dbReference type="InterPro" id="IPR036291">
    <property type="entry name" value="NAD(P)-bd_dom_sf"/>
</dbReference>
<dbReference type="STRING" id="525904.Tter_2116"/>
<reference evidence="3" key="1">
    <citation type="journal article" date="2010" name="Stand. Genomic Sci.">
        <title>Complete genome sequence of 'Thermobaculum terrenum' type strain (YNP1).</title>
        <authorList>
            <person name="Kiss H."/>
            <person name="Cleland D."/>
            <person name="Lapidus A."/>
            <person name="Lucas S."/>
            <person name="Glavina Del Rio T."/>
            <person name="Nolan M."/>
            <person name="Tice H."/>
            <person name="Han C."/>
            <person name="Goodwin L."/>
            <person name="Pitluck S."/>
            <person name="Liolios K."/>
            <person name="Ivanova N."/>
            <person name="Mavromatis K."/>
            <person name="Ovchinnikova G."/>
            <person name="Pati A."/>
            <person name="Chen A."/>
            <person name="Palaniappan K."/>
            <person name="Land M."/>
            <person name="Hauser L."/>
            <person name="Chang Y."/>
            <person name="Jeffries C."/>
            <person name="Lu M."/>
            <person name="Brettin T."/>
            <person name="Detter J."/>
            <person name="Goker M."/>
            <person name="Tindall B."/>
            <person name="Beck B."/>
            <person name="McDermott T."/>
            <person name="Woyke T."/>
            <person name="Bristow J."/>
            <person name="Eisen J."/>
            <person name="Markowitz V."/>
            <person name="Hugenholtz P."/>
            <person name="Kyrpides N."/>
            <person name="Klenk H."/>
            <person name="Cheng J."/>
        </authorList>
    </citation>
    <scope>NUCLEOTIDE SEQUENCE [LARGE SCALE GENOMIC DNA]</scope>
    <source>
        <strain evidence="3">ATCC BAA-798 / YNP1</strain>
    </source>
</reference>
<dbReference type="PANTHER" id="PTHR48079:SF6">
    <property type="entry name" value="NAD(P)-BINDING DOMAIN-CONTAINING PROTEIN-RELATED"/>
    <property type="match status" value="1"/>
</dbReference>